<dbReference type="Pfam" id="PF00691">
    <property type="entry name" value="OmpA"/>
    <property type="match status" value="1"/>
</dbReference>
<dbReference type="InterPro" id="IPR006665">
    <property type="entry name" value="OmpA-like"/>
</dbReference>
<keyword evidence="3" id="KW-0998">Cell outer membrane</keyword>
<dbReference type="CDD" id="cd07185">
    <property type="entry name" value="OmpA_C-like"/>
    <property type="match status" value="1"/>
</dbReference>
<dbReference type="AlphaFoldDB" id="F0R962"/>
<dbReference type="SUPFAM" id="SSF103088">
    <property type="entry name" value="OmpA-like"/>
    <property type="match status" value="1"/>
</dbReference>
<dbReference type="Proteomes" id="UP000007486">
    <property type="component" value="Plasmid pBACSA01"/>
</dbReference>
<dbReference type="PRINTS" id="PR01021">
    <property type="entry name" value="OMPADOMAIN"/>
</dbReference>
<evidence type="ECO:0000256" key="3">
    <source>
        <dbReference type="ARBA" id="ARBA00023237"/>
    </source>
</evidence>
<dbReference type="RefSeq" id="WP_013619536.1">
    <property type="nucleotide sequence ID" value="NC_015165.1"/>
</dbReference>
<evidence type="ECO:0000256" key="1">
    <source>
        <dbReference type="ARBA" id="ARBA00004442"/>
    </source>
</evidence>
<evidence type="ECO:0000256" key="2">
    <source>
        <dbReference type="ARBA" id="ARBA00023136"/>
    </source>
</evidence>
<reference evidence="7" key="1">
    <citation type="journal article" date="2011" name="Stand. Genomic Sci.">
        <title>Complete genome sequence of Bacteroides salanitronis type strain (BL78).</title>
        <authorList>
            <person name="Gronow S."/>
            <person name="Held B."/>
            <person name="Lucas S."/>
            <person name="Lapidus A."/>
            <person name="Del Rio T.G."/>
            <person name="Nolan M."/>
            <person name="Tice H."/>
            <person name="Deshpande S."/>
            <person name="Cheng J.F."/>
            <person name="Pitluck S."/>
            <person name="Liolios K."/>
            <person name="Pagani I."/>
            <person name="Ivanova N."/>
            <person name="Mavromatis K."/>
            <person name="Pati A."/>
            <person name="Tapia R."/>
            <person name="Han C."/>
            <person name="Goodwin L."/>
            <person name="Chen A."/>
            <person name="Palaniappan K."/>
            <person name="Land M."/>
            <person name="Hauser L."/>
            <person name="Chang Y.J."/>
            <person name="Jeffries C.D."/>
            <person name="Brambilla E.M."/>
            <person name="Rohde M."/>
            <person name="Goker M."/>
            <person name="Detter J.C."/>
            <person name="Woyke T."/>
            <person name="Bristow J."/>
            <person name="Markowitz V."/>
            <person name="Hugenholtz P."/>
            <person name="Kyrpides N.C."/>
            <person name="Klenk H.P."/>
            <person name="Eisen J.A."/>
        </authorList>
    </citation>
    <scope>NUCLEOTIDE SEQUENCE [LARGE SCALE GENOMIC DNA]</scope>
    <source>
        <strain evidence="7">DSM 18170</strain>
    </source>
</reference>
<protein>
    <submittedName>
        <fullName evidence="6">OmpA/MotB domain protein</fullName>
    </submittedName>
</protein>
<reference evidence="6 7" key="2">
    <citation type="submission" date="2011-02" db="EMBL/GenBank/DDBJ databases">
        <title>The complete sequence of plasmid1 of Bacteroides salanitronis DSM 18170.</title>
        <authorList>
            <consortium name="US DOE Joint Genome Institute (JGI-PGF)"/>
            <person name="Lucas S."/>
            <person name="Copeland A."/>
            <person name="Lapidus A."/>
            <person name="Goodwin L."/>
            <person name="Pitluck S."/>
            <person name="Kyrpides N."/>
            <person name="Mavromatis K."/>
            <person name="Ivanova N."/>
            <person name="Mikhailova N."/>
            <person name="Teshima H."/>
            <person name="Misra M."/>
            <person name="Detter J.C."/>
            <person name="Han C."/>
            <person name="Larimer F."/>
            <person name="Land M."/>
            <person name="Hauser L."/>
            <person name="Markowitz V."/>
            <person name="Cheng J.-F."/>
            <person name="Hugenholtz P."/>
            <person name="Woyke T."/>
            <person name="Wu D."/>
            <person name="Gronow S."/>
            <person name="Wellnitz S."/>
            <person name="Brambilla E."/>
            <person name="Klenk H.-P."/>
            <person name="Eisen J.A."/>
        </authorList>
    </citation>
    <scope>NUCLEOTIDE SEQUENCE [LARGE SCALE GENOMIC DNA]</scope>
    <source>
        <strain evidence="6 7">DSM 18170</strain>
        <plasmid evidence="6 7">pBACSA01</plasmid>
    </source>
</reference>
<gene>
    <name evidence="6" type="ordered locus">Bacsa_3662</name>
</gene>
<dbReference type="Gene3D" id="3.30.1330.60">
    <property type="entry name" value="OmpA-like domain"/>
    <property type="match status" value="1"/>
</dbReference>
<dbReference type="InterPro" id="IPR036737">
    <property type="entry name" value="OmpA-like_sf"/>
</dbReference>
<organism evidence="6 7">
    <name type="scientific">Phocaeicola salanitronis (strain DSM 18170 / JCM 13657 / CCUG 60908 / BL78)</name>
    <name type="common">Bacteroides salanitronis</name>
    <dbReference type="NCBI Taxonomy" id="667015"/>
    <lineage>
        <taxon>Bacteria</taxon>
        <taxon>Pseudomonadati</taxon>
        <taxon>Bacteroidota</taxon>
        <taxon>Bacteroidia</taxon>
        <taxon>Bacteroidales</taxon>
        <taxon>Bacteroidaceae</taxon>
        <taxon>Phocaeicola</taxon>
    </lineage>
</organism>
<accession>F0R962</accession>
<evidence type="ECO:0000313" key="7">
    <source>
        <dbReference type="Proteomes" id="UP000007486"/>
    </source>
</evidence>
<dbReference type="InterPro" id="IPR006664">
    <property type="entry name" value="OMP_bac"/>
</dbReference>
<feature type="domain" description="OmpA-like" evidence="5">
    <location>
        <begin position="90"/>
        <end position="209"/>
    </location>
</feature>
<dbReference type="GO" id="GO:0009279">
    <property type="term" value="C:cell outer membrane"/>
    <property type="evidence" value="ECO:0007669"/>
    <property type="project" value="UniProtKB-SubCell"/>
</dbReference>
<evidence type="ECO:0000259" key="5">
    <source>
        <dbReference type="PROSITE" id="PS51123"/>
    </source>
</evidence>
<evidence type="ECO:0000256" key="4">
    <source>
        <dbReference type="PROSITE-ProRule" id="PRU00473"/>
    </source>
</evidence>
<dbReference type="InterPro" id="IPR050330">
    <property type="entry name" value="Bact_OuterMem_StrucFunc"/>
</dbReference>
<comment type="subcellular location">
    <subcellularLocation>
        <location evidence="1">Cell outer membrane</location>
    </subcellularLocation>
</comment>
<evidence type="ECO:0000313" key="6">
    <source>
        <dbReference type="EMBL" id="ADY38183.1"/>
    </source>
</evidence>
<dbReference type="PANTHER" id="PTHR30329">
    <property type="entry name" value="STATOR ELEMENT OF FLAGELLAR MOTOR COMPLEX"/>
    <property type="match status" value="1"/>
</dbReference>
<dbReference type="PROSITE" id="PS51123">
    <property type="entry name" value="OMPA_2"/>
    <property type="match status" value="1"/>
</dbReference>
<dbReference type="OrthoDB" id="9782229at2"/>
<dbReference type="KEGG" id="bsa:Bacsa_3662"/>
<dbReference type="HOGENOM" id="CLU_016890_9_0_10"/>
<keyword evidence="6" id="KW-0614">Plasmid</keyword>
<dbReference type="PANTHER" id="PTHR30329:SF21">
    <property type="entry name" value="LIPOPROTEIN YIAD-RELATED"/>
    <property type="match status" value="1"/>
</dbReference>
<dbReference type="EMBL" id="CP002531">
    <property type="protein sequence ID" value="ADY38183.1"/>
    <property type="molecule type" value="Genomic_DNA"/>
</dbReference>
<sequence length="209" mass="23247">MKKIIFTICTICLVGCKSKEMITVSNANLSEKESILIENNSNYSVASIVGIGAELIKKEQEKAINKKLLERENKLKNIPGLVVTTIDETNGKKIFKATMQNEILFKFDSHELNKNAKSILDEMIGIINEIPNTKIKVIGHTDNIGEKGYNILLSQNRAAAVGNYLRNAGIETKNITEEGKGFDEPVSSNKTEAGRAKNRRVEIFLSNDY</sequence>
<geneLocation type="plasmid" evidence="6 7">
    <name>pBACSA01</name>
</geneLocation>
<proteinExistence type="predicted"/>
<keyword evidence="2 4" id="KW-0472">Membrane</keyword>
<name>F0R962_PHOSB</name>
<keyword evidence="7" id="KW-1185">Reference proteome</keyword>